<name>A0ABW4CBX8_9BACL</name>
<dbReference type="EMBL" id="JBHTNU010000020">
    <property type="protein sequence ID" value="MFD1428287.1"/>
    <property type="molecule type" value="Genomic_DNA"/>
</dbReference>
<evidence type="ECO:0000259" key="2">
    <source>
        <dbReference type="PROSITE" id="PS50234"/>
    </source>
</evidence>
<feature type="compositionally biased region" description="Basic and acidic residues" evidence="1">
    <location>
        <begin position="327"/>
        <end position="351"/>
    </location>
</feature>
<dbReference type="InterPro" id="IPR002035">
    <property type="entry name" value="VWF_A"/>
</dbReference>
<proteinExistence type="predicted"/>
<dbReference type="SMART" id="SM00327">
    <property type="entry name" value="VWA"/>
    <property type="match status" value="1"/>
</dbReference>
<feature type="domain" description="VWFA" evidence="2">
    <location>
        <begin position="40"/>
        <end position="232"/>
    </location>
</feature>
<evidence type="ECO:0000256" key="1">
    <source>
        <dbReference type="SAM" id="MobiDB-lite"/>
    </source>
</evidence>
<accession>A0ABW4CBX8</accession>
<dbReference type="SUPFAM" id="SSF53300">
    <property type="entry name" value="vWA-like"/>
    <property type="match status" value="1"/>
</dbReference>
<dbReference type="InterPro" id="IPR036465">
    <property type="entry name" value="vWFA_dom_sf"/>
</dbReference>
<feature type="region of interest" description="Disordered" evidence="1">
    <location>
        <begin position="323"/>
        <end position="351"/>
    </location>
</feature>
<dbReference type="Pfam" id="PF00092">
    <property type="entry name" value="VWA"/>
    <property type="match status" value="1"/>
</dbReference>
<keyword evidence="4" id="KW-1185">Reference proteome</keyword>
<evidence type="ECO:0000313" key="3">
    <source>
        <dbReference type="EMBL" id="MFD1428287.1"/>
    </source>
</evidence>
<protein>
    <submittedName>
        <fullName evidence="3">VWA domain-containing protein</fullName>
    </submittedName>
</protein>
<sequence length="351" mass="38999">MLAEDFSSVINKLKKIDTSYNINSKKPGTEVDQPTLDQYNISILLDASGSMAGQVSGGRKMDVAKEAVETFVSTFPEDAYVSLVVYGHKGSNHQEDKQLSCSEIDEIYPLGTYEKAKFSDALKSVDATGWTPLADAIQKSGKTLKSSGDGKSKNLVYIVSDGLETCGGDPAKEAKALQKDGVSATVNIIGFDVDSTEQQALKEVAEAGGGTFTSANSKSDLESYFKREYEGLIGEWLRYGMNVEIDAITQSTQKLRELWKIRDQFVEMENREQSNIRKAVDFLENKEKDQGIGIDTNNRYSEIHDYFWDIFSDLESKINNDSEEIIDETKGDAQSKMDELERKKGKDTEND</sequence>
<evidence type="ECO:0000313" key="4">
    <source>
        <dbReference type="Proteomes" id="UP001597282"/>
    </source>
</evidence>
<dbReference type="RefSeq" id="WP_380167046.1">
    <property type="nucleotide sequence ID" value="NZ_JBHTNU010000020.1"/>
</dbReference>
<dbReference type="Gene3D" id="3.40.50.410">
    <property type="entry name" value="von Willebrand factor, type A domain"/>
    <property type="match status" value="1"/>
</dbReference>
<comment type="caution">
    <text evidence="3">The sequence shown here is derived from an EMBL/GenBank/DDBJ whole genome shotgun (WGS) entry which is preliminary data.</text>
</comment>
<dbReference type="Proteomes" id="UP001597282">
    <property type="component" value="Unassembled WGS sequence"/>
</dbReference>
<organism evidence="3 4">
    <name type="scientific">Kroppenstedtia sanguinis</name>
    <dbReference type="NCBI Taxonomy" id="1380684"/>
    <lineage>
        <taxon>Bacteria</taxon>
        <taxon>Bacillati</taxon>
        <taxon>Bacillota</taxon>
        <taxon>Bacilli</taxon>
        <taxon>Bacillales</taxon>
        <taxon>Thermoactinomycetaceae</taxon>
        <taxon>Kroppenstedtia</taxon>
    </lineage>
</organism>
<reference evidence="4" key="1">
    <citation type="journal article" date="2019" name="Int. J. Syst. Evol. Microbiol.">
        <title>The Global Catalogue of Microorganisms (GCM) 10K type strain sequencing project: providing services to taxonomists for standard genome sequencing and annotation.</title>
        <authorList>
            <consortium name="The Broad Institute Genomics Platform"/>
            <consortium name="The Broad Institute Genome Sequencing Center for Infectious Disease"/>
            <person name="Wu L."/>
            <person name="Ma J."/>
        </authorList>
    </citation>
    <scope>NUCLEOTIDE SEQUENCE [LARGE SCALE GENOMIC DNA]</scope>
    <source>
        <strain evidence="4">S1</strain>
    </source>
</reference>
<dbReference type="PROSITE" id="PS50234">
    <property type="entry name" value="VWFA"/>
    <property type="match status" value="1"/>
</dbReference>
<gene>
    <name evidence="3" type="ORF">ACFQ4Y_15385</name>
</gene>